<sequence length="54" mass="6342">ERKNNEVSEQKKNPNAKETRTTTHLITVPVLVRDLVNLKKEENNEVSEPKEERE</sequence>
<evidence type="ECO:0000313" key="2">
    <source>
        <dbReference type="EMBL" id="CAG8640841.1"/>
    </source>
</evidence>
<dbReference type="EMBL" id="CAJVQB010004613">
    <property type="protein sequence ID" value="CAG8640841.1"/>
    <property type="molecule type" value="Genomic_DNA"/>
</dbReference>
<proteinExistence type="predicted"/>
<gene>
    <name evidence="2" type="ORF">GMARGA_LOCUS8835</name>
</gene>
<evidence type="ECO:0000256" key="1">
    <source>
        <dbReference type="SAM" id="MobiDB-lite"/>
    </source>
</evidence>
<protein>
    <submittedName>
        <fullName evidence="2">22695_t:CDS:1</fullName>
    </submittedName>
</protein>
<organism evidence="2 3">
    <name type="scientific">Gigaspora margarita</name>
    <dbReference type="NCBI Taxonomy" id="4874"/>
    <lineage>
        <taxon>Eukaryota</taxon>
        <taxon>Fungi</taxon>
        <taxon>Fungi incertae sedis</taxon>
        <taxon>Mucoromycota</taxon>
        <taxon>Glomeromycotina</taxon>
        <taxon>Glomeromycetes</taxon>
        <taxon>Diversisporales</taxon>
        <taxon>Gigasporaceae</taxon>
        <taxon>Gigaspora</taxon>
    </lineage>
</organism>
<feature type="non-terminal residue" evidence="2">
    <location>
        <position position="1"/>
    </location>
</feature>
<dbReference type="Proteomes" id="UP000789901">
    <property type="component" value="Unassembled WGS sequence"/>
</dbReference>
<feature type="region of interest" description="Disordered" evidence="1">
    <location>
        <begin position="1"/>
        <end position="25"/>
    </location>
</feature>
<keyword evidence="3" id="KW-1185">Reference proteome</keyword>
<reference evidence="2 3" key="1">
    <citation type="submission" date="2021-06" db="EMBL/GenBank/DDBJ databases">
        <authorList>
            <person name="Kallberg Y."/>
            <person name="Tangrot J."/>
            <person name="Rosling A."/>
        </authorList>
    </citation>
    <scope>NUCLEOTIDE SEQUENCE [LARGE SCALE GENOMIC DNA]</scope>
    <source>
        <strain evidence="2 3">120-4 pot B 10/14</strain>
    </source>
</reference>
<feature type="compositionally biased region" description="Basic and acidic residues" evidence="1">
    <location>
        <begin position="1"/>
        <end position="21"/>
    </location>
</feature>
<comment type="caution">
    <text evidence="2">The sequence shown here is derived from an EMBL/GenBank/DDBJ whole genome shotgun (WGS) entry which is preliminary data.</text>
</comment>
<name>A0ABN7UNM2_GIGMA</name>
<accession>A0ABN7UNM2</accession>
<evidence type="ECO:0000313" key="3">
    <source>
        <dbReference type="Proteomes" id="UP000789901"/>
    </source>
</evidence>